<organism evidence="1">
    <name type="scientific">Trypanosoma congolense (strain IL3000)</name>
    <dbReference type="NCBI Taxonomy" id="1068625"/>
    <lineage>
        <taxon>Eukaryota</taxon>
        <taxon>Discoba</taxon>
        <taxon>Euglenozoa</taxon>
        <taxon>Kinetoplastea</taxon>
        <taxon>Metakinetoplastina</taxon>
        <taxon>Trypanosomatida</taxon>
        <taxon>Trypanosomatidae</taxon>
        <taxon>Trypanosoma</taxon>
        <taxon>Nannomonas</taxon>
    </lineage>
</organism>
<dbReference type="AlphaFoldDB" id="G0UM08"/>
<reference evidence="1" key="1">
    <citation type="journal article" date="2012" name="Proc. Natl. Acad. Sci. U.S.A.">
        <title>Antigenic diversity is generated by distinct evolutionary mechanisms in African trypanosome species.</title>
        <authorList>
            <person name="Jackson A.P."/>
            <person name="Berry A."/>
            <person name="Aslett M."/>
            <person name="Allison H.C."/>
            <person name="Burton P."/>
            <person name="Vavrova-Anderson J."/>
            <person name="Brown R."/>
            <person name="Browne H."/>
            <person name="Corton N."/>
            <person name="Hauser H."/>
            <person name="Gamble J."/>
            <person name="Gilderthorp R."/>
            <person name="Marcello L."/>
            <person name="McQuillan J."/>
            <person name="Otto T.D."/>
            <person name="Quail M.A."/>
            <person name="Sanders M.J."/>
            <person name="van Tonder A."/>
            <person name="Ginger M.L."/>
            <person name="Field M.C."/>
            <person name="Barry J.D."/>
            <person name="Hertz-Fowler C."/>
            <person name="Berriman M."/>
        </authorList>
    </citation>
    <scope>NUCLEOTIDE SEQUENCE</scope>
    <source>
        <strain evidence="1">IL3000</strain>
    </source>
</reference>
<evidence type="ECO:0000313" key="1">
    <source>
        <dbReference type="EMBL" id="CCC90670.1"/>
    </source>
</evidence>
<name>G0UM08_TRYCI</name>
<proteinExistence type="predicted"/>
<gene>
    <name evidence="1" type="ORF">TCIL3000_5_4170</name>
</gene>
<accession>G0UM08</accession>
<protein>
    <submittedName>
        <fullName evidence="1">Uncharacterized protein</fullName>
    </submittedName>
</protein>
<sequence length="134" mass="15564">MCSSHRHQSVRLIRRRGKLRLMSILWPCSEGISEERLQLGRQLCNQLRVIQTVKGRHGVGIEALREAIEYPHKKRRHVFIQAALKAKRHQTAVPLNRARCVPCVRMGHYSASCRAFEKKPDNYGEKNGFRPLKQ</sequence>
<dbReference type="EMBL" id="HE575318">
    <property type="protein sequence ID" value="CCC90670.1"/>
    <property type="molecule type" value="Genomic_DNA"/>
</dbReference>